<dbReference type="InterPro" id="IPR041497">
    <property type="entry name" value="Thump-like"/>
</dbReference>
<dbReference type="Gene3D" id="3.40.50.150">
    <property type="entry name" value="Vaccinia Virus protein VP39"/>
    <property type="match status" value="1"/>
</dbReference>
<keyword evidence="2" id="KW-0808">Transferase</keyword>
<dbReference type="GO" id="GO:0008168">
    <property type="term" value="F:methyltransferase activity"/>
    <property type="evidence" value="ECO:0007669"/>
    <property type="project" value="UniProtKB-KW"/>
</dbReference>
<evidence type="ECO:0000313" key="2">
    <source>
        <dbReference type="EMBL" id="HIW96441.1"/>
    </source>
</evidence>
<accession>A0A9D1RXQ1</accession>
<reference evidence="2" key="1">
    <citation type="journal article" date="2021" name="PeerJ">
        <title>Extensive microbial diversity within the chicken gut microbiome revealed by metagenomics and culture.</title>
        <authorList>
            <person name="Gilroy R."/>
            <person name="Ravi A."/>
            <person name="Getino M."/>
            <person name="Pursley I."/>
            <person name="Horton D.L."/>
            <person name="Alikhan N.F."/>
            <person name="Baker D."/>
            <person name="Gharbi K."/>
            <person name="Hall N."/>
            <person name="Watson M."/>
            <person name="Adriaenssens E.M."/>
            <person name="Foster-Nyarko E."/>
            <person name="Jarju S."/>
            <person name="Secka A."/>
            <person name="Antonio M."/>
            <person name="Oren A."/>
            <person name="Chaudhuri R.R."/>
            <person name="La Ragione R."/>
            <person name="Hildebrand F."/>
            <person name="Pallen M.J."/>
        </authorList>
    </citation>
    <scope>NUCLEOTIDE SEQUENCE</scope>
    <source>
        <strain evidence="2">4376</strain>
    </source>
</reference>
<sequence length="384" mass="41334">MAYTSDELDYLLAQSHSFLSDATSGLSLSTKTMVADVSALRASHGEYARAVVELELARRSAAAKFGEDQARSWFMDSESTQQATPAVVAAFRAAYLRSLGVDAVVDVTCSIGTELHACRKAGMGTVMGGDLDLQRVRMAHRNVPDVPVVAMDATRPALSLAPGMVALADPARRNSSGRVTKLQDLRPRLDELEIYPEAAVKCAPGIDYSTHAGQVDIVSVDGQVKEACLYTPGLSRVGRRAVMLGVASPQETVTSEMEAPERIGPVGRYIIDPDGAVVRAGLVRHYAARHGLWQLDPRIAYLTGDTVPERRRGFEVREVVPMKQLKAALAARGVGAVEILIRGVDVTPEALRKKWKLKGSEAATVVLTRVGTKAWGYICDPVRG</sequence>
<proteinExistence type="predicted"/>
<feature type="domain" description="THUMP-like" evidence="1">
    <location>
        <begin position="312"/>
        <end position="381"/>
    </location>
</feature>
<dbReference type="InterPro" id="IPR029063">
    <property type="entry name" value="SAM-dependent_MTases_sf"/>
</dbReference>
<dbReference type="EMBL" id="DXFZ01000099">
    <property type="protein sequence ID" value="HIW96441.1"/>
    <property type="molecule type" value="Genomic_DNA"/>
</dbReference>
<dbReference type="Proteomes" id="UP000824189">
    <property type="component" value="Unassembled WGS sequence"/>
</dbReference>
<dbReference type="AlphaFoldDB" id="A0A9D1RXQ1"/>
<gene>
    <name evidence="2" type="ORF">H9867_08200</name>
</gene>
<name>A0A9D1RXQ1_9CORY</name>
<reference evidence="2" key="2">
    <citation type="submission" date="2021-04" db="EMBL/GenBank/DDBJ databases">
        <authorList>
            <person name="Gilroy R."/>
        </authorList>
    </citation>
    <scope>NUCLEOTIDE SEQUENCE</scope>
    <source>
        <strain evidence="2">4376</strain>
    </source>
</reference>
<protein>
    <submittedName>
        <fullName evidence="2">SAM-dependent methyltransferase</fullName>
    </submittedName>
</protein>
<evidence type="ECO:0000313" key="3">
    <source>
        <dbReference type="Proteomes" id="UP000824189"/>
    </source>
</evidence>
<organism evidence="2 3">
    <name type="scientific">Candidatus Corynebacterium gallistercoris</name>
    <dbReference type="NCBI Taxonomy" id="2838530"/>
    <lineage>
        <taxon>Bacteria</taxon>
        <taxon>Bacillati</taxon>
        <taxon>Actinomycetota</taxon>
        <taxon>Actinomycetes</taxon>
        <taxon>Mycobacteriales</taxon>
        <taxon>Corynebacteriaceae</taxon>
        <taxon>Corynebacterium</taxon>
    </lineage>
</organism>
<dbReference type="GO" id="GO:0032259">
    <property type="term" value="P:methylation"/>
    <property type="evidence" value="ECO:0007669"/>
    <property type="project" value="UniProtKB-KW"/>
</dbReference>
<comment type="caution">
    <text evidence="2">The sequence shown here is derived from an EMBL/GenBank/DDBJ whole genome shotgun (WGS) entry which is preliminary data.</text>
</comment>
<dbReference type="Pfam" id="PF18096">
    <property type="entry name" value="Thump_like"/>
    <property type="match status" value="1"/>
</dbReference>
<dbReference type="SUPFAM" id="SSF53335">
    <property type="entry name" value="S-adenosyl-L-methionine-dependent methyltransferases"/>
    <property type="match status" value="1"/>
</dbReference>
<evidence type="ECO:0000259" key="1">
    <source>
        <dbReference type="Pfam" id="PF18096"/>
    </source>
</evidence>
<keyword evidence="2" id="KW-0489">Methyltransferase</keyword>